<comment type="caution">
    <text evidence="3">The sequence shown here is derived from an EMBL/GenBank/DDBJ whole genome shotgun (WGS) entry which is preliminary data.</text>
</comment>
<feature type="domain" description="Heterokaryon incompatibility" evidence="2">
    <location>
        <begin position="117"/>
        <end position="157"/>
    </location>
</feature>
<keyword evidence="4" id="KW-1185">Reference proteome</keyword>
<name>A0ABR0SQV4_9HYPO</name>
<protein>
    <recommendedName>
        <fullName evidence="2">Heterokaryon incompatibility domain-containing protein</fullName>
    </recommendedName>
</protein>
<proteinExistence type="predicted"/>
<dbReference type="InterPro" id="IPR010730">
    <property type="entry name" value="HET"/>
</dbReference>
<evidence type="ECO:0000313" key="4">
    <source>
        <dbReference type="Proteomes" id="UP001338125"/>
    </source>
</evidence>
<accession>A0ABR0SQV4</accession>
<dbReference type="Proteomes" id="UP001338125">
    <property type="component" value="Unassembled WGS sequence"/>
</dbReference>
<feature type="region of interest" description="Disordered" evidence="1">
    <location>
        <begin position="181"/>
        <end position="215"/>
    </location>
</feature>
<dbReference type="Pfam" id="PF06985">
    <property type="entry name" value="HET"/>
    <property type="match status" value="1"/>
</dbReference>
<evidence type="ECO:0000313" key="3">
    <source>
        <dbReference type="EMBL" id="KAK5994484.1"/>
    </source>
</evidence>
<organism evidence="3 4">
    <name type="scientific">Cladobotryum mycophilum</name>
    <dbReference type="NCBI Taxonomy" id="491253"/>
    <lineage>
        <taxon>Eukaryota</taxon>
        <taxon>Fungi</taxon>
        <taxon>Dikarya</taxon>
        <taxon>Ascomycota</taxon>
        <taxon>Pezizomycotina</taxon>
        <taxon>Sordariomycetes</taxon>
        <taxon>Hypocreomycetidae</taxon>
        <taxon>Hypocreales</taxon>
        <taxon>Hypocreaceae</taxon>
        <taxon>Cladobotryum</taxon>
    </lineage>
</organism>
<gene>
    <name evidence="3" type="ORF">PT974_04961</name>
</gene>
<dbReference type="EMBL" id="JAVFKD010000010">
    <property type="protein sequence ID" value="KAK5994484.1"/>
    <property type="molecule type" value="Genomic_DNA"/>
</dbReference>
<evidence type="ECO:0000259" key="2">
    <source>
        <dbReference type="Pfam" id="PF06985"/>
    </source>
</evidence>
<sequence>MFMTEAYGRSVLNRDTLPVSFKKLEGKMPKIWATSNVVPDELYGCYDEDSDRALLDAFGLVRYRACEVTDPVGWEVEQITASTGDNASSRGAQIEVRDMRSGESYVALSYAWVEANNNTLQSAVERIYEETKVTVFWIDQFCINQSCDTHKAEQVPKWEKSTRMRSMLPAFCQAWSMRLRQSSAGPPSKHQRTFAQHSRVFGHPTVGSADDQRRR</sequence>
<reference evidence="3 4" key="1">
    <citation type="submission" date="2024-01" db="EMBL/GenBank/DDBJ databases">
        <title>Complete genome of Cladobotryum mycophilum ATHUM6906.</title>
        <authorList>
            <person name="Christinaki A.C."/>
            <person name="Myridakis A.I."/>
            <person name="Kouvelis V.N."/>
        </authorList>
    </citation>
    <scope>NUCLEOTIDE SEQUENCE [LARGE SCALE GENOMIC DNA]</scope>
    <source>
        <strain evidence="3 4">ATHUM6906</strain>
    </source>
</reference>
<evidence type="ECO:0000256" key="1">
    <source>
        <dbReference type="SAM" id="MobiDB-lite"/>
    </source>
</evidence>